<comment type="function">
    <text evidence="1">General (non sugar-specific) component of the phosphoenolpyruvate-dependent sugar phosphotransferase system (sugar PTS). This major carbohydrate active-transport system catalyzes the phosphorylation of incoming sugar substrates concomitantly with their translocation across the cell membrane. The phosphoryl group from phosphoenolpyruvate (PEP) is transferred to the phosphoryl carrier protein HPr by enzyme I. Phospho-HPr then transfers it to the PTS EIIA domain.</text>
</comment>
<organism evidence="7 8">
    <name type="scientific">Clostridium faecium</name>
    <dbReference type="NCBI Taxonomy" id="2762223"/>
    <lineage>
        <taxon>Bacteria</taxon>
        <taxon>Bacillati</taxon>
        <taxon>Bacillota</taxon>
        <taxon>Clostridia</taxon>
        <taxon>Eubacteriales</taxon>
        <taxon>Clostridiaceae</taxon>
        <taxon>Clostridium</taxon>
    </lineage>
</organism>
<dbReference type="InterPro" id="IPR002114">
    <property type="entry name" value="PTS_HPr_Ser_P_site"/>
</dbReference>
<dbReference type="PROSITE" id="PS00369">
    <property type="entry name" value="PTS_HPR_HIS"/>
    <property type="match status" value="1"/>
</dbReference>
<evidence type="ECO:0000313" key="8">
    <source>
        <dbReference type="Proteomes" id="UP000627166"/>
    </source>
</evidence>
<dbReference type="SUPFAM" id="SSF55594">
    <property type="entry name" value="HPr-like"/>
    <property type="match status" value="1"/>
</dbReference>
<dbReference type="Proteomes" id="UP000627166">
    <property type="component" value="Unassembled WGS sequence"/>
</dbReference>
<evidence type="ECO:0000256" key="1">
    <source>
        <dbReference type="ARBA" id="ARBA00003681"/>
    </source>
</evidence>
<keyword evidence="8" id="KW-1185">Reference proteome</keyword>
<dbReference type="CDD" id="cd00367">
    <property type="entry name" value="PTS-HPr_like"/>
    <property type="match status" value="1"/>
</dbReference>
<feature type="domain" description="HPr" evidence="6">
    <location>
        <begin position="3"/>
        <end position="87"/>
    </location>
</feature>
<dbReference type="PRINTS" id="PR00107">
    <property type="entry name" value="PHOSPHOCPHPR"/>
</dbReference>
<reference evidence="7 8" key="1">
    <citation type="submission" date="2020-08" db="EMBL/GenBank/DDBJ databases">
        <title>A Genomic Blueprint of the Chicken Gut Microbiome.</title>
        <authorList>
            <person name="Gilroy R."/>
            <person name="Ravi A."/>
            <person name="Getino M."/>
            <person name="Pursley I."/>
            <person name="Horton D.L."/>
            <person name="Alikhan N.-F."/>
            <person name="Baker D."/>
            <person name="Gharbi K."/>
            <person name="Hall N."/>
            <person name="Watson M."/>
            <person name="Adriaenssens E.M."/>
            <person name="Foster-Nyarko E."/>
            <person name="Jarju S."/>
            <person name="Secka A."/>
            <person name="Antonio M."/>
            <person name="Oren A."/>
            <person name="Chaudhuri R."/>
            <person name="La Ragione R.M."/>
            <person name="Hildebrand F."/>
            <person name="Pallen M.J."/>
        </authorList>
    </citation>
    <scope>NUCLEOTIDE SEQUENCE [LARGE SCALE GENOMIC DNA]</scope>
    <source>
        <strain evidence="7 8">N37</strain>
    </source>
</reference>
<dbReference type="Pfam" id="PF00381">
    <property type="entry name" value="PTS-HPr"/>
    <property type="match status" value="1"/>
</dbReference>
<dbReference type="PROSITE" id="PS00589">
    <property type="entry name" value="PTS_HPR_SER"/>
    <property type="match status" value="1"/>
</dbReference>
<comment type="subcellular location">
    <subcellularLocation>
        <location evidence="2">Cytoplasm</location>
    </subcellularLocation>
</comment>
<dbReference type="InterPro" id="IPR050399">
    <property type="entry name" value="HPr"/>
</dbReference>
<keyword evidence="5" id="KW-0598">Phosphotransferase system</keyword>
<dbReference type="Gene3D" id="3.30.1340.10">
    <property type="entry name" value="HPr-like"/>
    <property type="match status" value="1"/>
</dbReference>
<dbReference type="PANTHER" id="PTHR33705">
    <property type="entry name" value="PHOSPHOCARRIER PROTEIN HPR"/>
    <property type="match status" value="1"/>
</dbReference>
<keyword evidence="4" id="KW-0963">Cytoplasm</keyword>
<proteinExistence type="predicted"/>
<dbReference type="InterPro" id="IPR001020">
    <property type="entry name" value="PTS_HPr_His_P_site"/>
</dbReference>
<evidence type="ECO:0000256" key="2">
    <source>
        <dbReference type="ARBA" id="ARBA00004496"/>
    </source>
</evidence>
<comment type="caution">
    <text evidence="7">The sequence shown here is derived from an EMBL/GenBank/DDBJ whole genome shotgun (WGS) entry which is preliminary data.</text>
</comment>
<name>A0ABR8YV22_9CLOT</name>
<evidence type="ECO:0000256" key="3">
    <source>
        <dbReference type="ARBA" id="ARBA00020422"/>
    </source>
</evidence>
<sequence>MLVVSKDIIVKNPQGLHARPATLLVRVASSFKSNINIEYNGKSANAKSLIGILSLGINKDYKITVSAKGSDKEKALESICDLIESFE</sequence>
<dbReference type="InterPro" id="IPR000032">
    <property type="entry name" value="HPr-like"/>
</dbReference>
<dbReference type="PROSITE" id="PS51350">
    <property type="entry name" value="PTS_HPR_DOM"/>
    <property type="match status" value="1"/>
</dbReference>
<dbReference type="EMBL" id="JACSQB010000112">
    <property type="protein sequence ID" value="MBD8048085.1"/>
    <property type="molecule type" value="Genomic_DNA"/>
</dbReference>
<evidence type="ECO:0000313" key="7">
    <source>
        <dbReference type="EMBL" id="MBD8048085.1"/>
    </source>
</evidence>
<evidence type="ECO:0000256" key="4">
    <source>
        <dbReference type="ARBA" id="ARBA00022490"/>
    </source>
</evidence>
<dbReference type="NCBIfam" id="TIGR01003">
    <property type="entry name" value="PTS_HPr_family"/>
    <property type="match status" value="1"/>
</dbReference>
<gene>
    <name evidence="7" type="ORF">H9637_13745</name>
</gene>
<dbReference type="InterPro" id="IPR035895">
    <property type="entry name" value="HPr-like_sf"/>
</dbReference>
<evidence type="ECO:0000256" key="5">
    <source>
        <dbReference type="ARBA" id="ARBA00022683"/>
    </source>
</evidence>
<protein>
    <recommendedName>
        <fullName evidence="3">Phosphocarrier protein HPr</fullName>
    </recommendedName>
</protein>
<dbReference type="PANTHER" id="PTHR33705:SF2">
    <property type="entry name" value="PHOSPHOCARRIER PROTEIN NPR"/>
    <property type="match status" value="1"/>
</dbReference>
<evidence type="ECO:0000259" key="6">
    <source>
        <dbReference type="PROSITE" id="PS51350"/>
    </source>
</evidence>
<accession>A0ABR8YV22</accession>